<sequence>MTSARRVGCLVQDLTLSGVLPAKDGYDDPENPADVVKTLARGLRNIRDSSVDGRLASLKLHAARLDPPIIVTQEDASRMGPDRWRVHWRVAEWTFGTVCAALAISGLHIDSLDVFGSIQHCSLACDALQPALDSNDLSTSLAQLQKLSLSLSNNLHDHNEGDGHDGETVSRFVEFCPSLVSLELHWYNTAPARPNIQSQDYLFFNTLANSVRLLYLQSLSLRGIYVTESSLLSFLSHAAPLTSLIMEETHLTTGSFTPIFATVVLTLDHLHLDTLYSPEGMLQFFGPGKPHFPTSGEGRKGPFHLQRDGADARQPIQYDFVSGYSLGSPDLHRRMEWRARHYGPPPAWRQGELVRPEMEEQQRRQQAMIEQQMQLRERQLERQQEQQGQLEQQRQLERSRQQV</sequence>
<dbReference type="SUPFAM" id="SSF52047">
    <property type="entry name" value="RNI-like"/>
    <property type="match status" value="1"/>
</dbReference>
<gene>
    <name evidence="2" type="ORF">K461DRAFT_280428</name>
</gene>
<proteinExistence type="predicted"/>
<comment type="caution">
    <text evidence="2">The sequence shown here is derived from an EMBL/GenBank/DDBJ whole genome shotgun (WGS) entry which is preliminary data.</text>
</comment>
<dbReference type="Gene3D" id="3.80.10.10">
    <property type="entry name" value="Ribonuclease Inhibitor"/>
    <property type="match status" value="1"/>
</dbReference>
<evidence type="ECO:0000313" key="3">
    <source>
        <dbReference type="Proteomes" id="UP000799439"/>
    </source>
</evidence>
<accession>A0A9P4IX19</accession>
<feature type="region of interest" description="Disordered" evidence="1">
    <location>
        <begin position="357"/>
        <end position="403"/>
    </location>
</feature>
<protein>
    <submittedName>
        <fullName evidence="2">Uncharacterized protein</fullName>
    </submittedName>
</protein>
<feature type="compositionally biased region" description="Basic and acidic residues" evidence="1">
    <location>
        <begin position="375"/>
        <end position="384"/>
    </location>
</feature>
<keyword evidence="3" id="KW-1185">Reference proteome</keyword>
<dbReference type="EMBL" id="ML996089">
    <property type="protein sequence ID" value="KAF2150414.1"/>
    <property type="molecule type" value="Genomic_DNA"/>
</dbReference>
<dbReference type="OrthoDB" id="3438345at2759"/>
<dbReference type="Proteomes" id="UP000799439">
    <property type="component" value="Unassembled WGS sequence"/>
</dbReference>
<dbReference type="InterPro" id="IPR032675">
    <property type="entry name" value="LRR_dom_sf"/>
</dbReference>
<organism evidence="2 3">
    <name type="scientific">Myriangium duriaei CBS 260.36</name>
    <dbReference type="NCBI Taxonomy" id="1168546"/>
    <lineage>
        <taxon>Eukaryota</taxon>
        <taxon>Fungi</taxon>
        <taxon>Dikarya</taxon>
        <taxon>Ascomycota</taxon>
        <taxon>Pezizomycotina</taxon>
        <taxon>Dothideomycetes</taxon>
        <taxon>Dothideomycetidae</taxon>
        <taxon>Myriangiales</taxon>
        <taxon>Myriangiaceae</taxon>
        <taxon>Myriangium</taxon>
    </lineage>
</organism>
<evidence type="ECO:0000313" key="2">
    <source>
        <dbReference type="EMBL" id="KAF2150414.1"/>
    </source>
</evidence>
<dbReference type="AlphaFoldDB" id="A0A9P4IX19"/>
<name>A0A9P4IX19_9PEZI</name>
<evidence type="ECO:0000256" key="1">
    <source>
        <dbReference type="SAM" id="MobiDB-lite"/>
    </source>
</evidence>
<feature type="compositionally biased region" description="Low complexity" evidence="1">
    <location>
        <begin position="364"/>
        <end position="374"/>
    </location>
</feature>
<reference evidence="2" key="1">
    <citation type="journal article" date="2020" name="Stud. Mycol.">
        <title>101 Dothideomycetes genomes: a test case for predicting lifestyles and emergence of pathogens.</title>
        <authorList>
            <person name="Haridas S."/>
            <person name="Albert R."/>
            <person name="Binder M."/>
            <person name="Bloem J."/>
            <person name="Labutti K."/>
            <person name="Salamov A."/>
            <person name="Andreopoulos B."/>
            <person name="Baker S."/>
            <person name="Barry K."/>
            <person name="Bills G."/>
            <person name="Bluhm B."/>
            <person name="Cannon C."/>
            <person name="Castanera R."/>
            <person name="Culley D."/>
            <person name="Daum C."/>
            <person name="Ezra D."/>
            <person name="Gonzalez J."/>
            <person name="Henrissat B."/>
            <person name="Kuo A."/>
            <person name="Liang C."/>
            <person name="Lipzen A."/>
            <person name="Lutzoni F."/>
            <person name="Magnuson J."/>
            <person name="Mondo S."/>
            <person name="Nolan M."/>
            <person name="Ohm R."/>
            <person name="Pangilinan J."/>
            <person name="Park H.-J."/>
            <person name="Ramirez L."/>
            <person name="Alfaro M."/>
            <person name="Sun H."/>
            <person name="Tritt A."/>
            <person name="Yoshinaga Y."/>
            <person name="Zwiers L.-H."/>
            <person name="Turgeon B."/>
            <person name="Goodwin S."/>
            <person name="Spatafora J."/>
            <person name="Crous P."/>
            <person name="Grigoriev I."/>
        </authorList>
    </citation>
    <scope>NUCLEOTIDE SEQUENCE</scope>
    <source>
        <strain evidence="2">CBS 260.36</strain>
    </source>
</reference>
<feature type="compositionally biased region" description="Basic and acidic residues" evidence="1">
    <location>
        <begin position="394"/>
        <end position="403"/>
    </location>
</feature>